<comment type="caution">
    <text evidence="4">The sequence shown here is derived from an EMBL/GenBank/DDBJ whole genome shotgun (WGS) entry which is preliminary data.</text>
</comment>
<dbReference type="Proteomes" id="UP001530400">
    <property type="component" value="Unassembled WGS sequence"/>
</dbReference>
<proteinExistence type="inferred from homology"/>
<keyword evidence="5" id="KW-1185">Reference proteome</keyword>
<accession>A0ABD3Q7D0</accession>
<dbReference type="SUPFAM" id="SSF160920">
    <property type="entry name" value="PSTPO5379-like"/>
    <property type="match status" value="1"/>
</dbReference>
<gene>
    <name evidence="4" type="ORF">ACHAWO_009012</name>
</gene>
<evidence type="ECO:0000313" key="4">
    <source>
        <dbReference type="EMBL" id="KAL3796343.1"/>
    </source>
</evidence>
<dbReference type="PANTHER" id="PTHR32022:SF10">
    <property type="entry name" value="D-GLUTAMATE CYCLASE, MITOCHONDRIAL"/>
    <property type="match status" value="1"/>
</dbReference>
<dbReference type="InterPro" id="IPR009906">
    <property type="entry name" value="D-Glu_cyclase"/>
</dbReference>
<evidence type="ECO:0000256" key="2">
    <source>
        <dbReference type="ARBA" id="ARBA00023239"/>
    </source>
</evidence>
<feature type="region of interest" description="Disordered" evidence="3">
    <location>
        <begin position="1"/>
        <end position="35"/>
    </location>
</feature>
<name>A0ABD3Q7D0_9STRA</name>
<evidence type="ECO:0000256" key="1">
    <source>
        <dbReference type="ARBA" id="ARBA00007896"/>
    </source>
</evidence>
<reference evidence="4 5" key="1">
    <citation type="submission" date="2024-10" db="EMBL/GenBank/DDBJ databases">
        <title>Updated reference genomes for cyclostephanoid diatoms.</title>
        <authorList>
            <person name="Roberts W.R."/>
            <person name="Alverson A.J."/>
        </authorList>
    </citation>
    <scope>NUCLEOTIDE SEQUENCE [LARGE SCALE GENOMIC DNA]</scope>
    <source>
        <strain evidence="4 5">AJA010-31</strain>
    </source>
</reference>
<evidence type="ECO:0000256" key="3">
    <source>
        <dbReference type="SAM" id="MobiDB-lite"/>
    </source>
</evidence>
<dbReference type="PANTHER" id="PTHR32022">
    <property type="entry name" value="D-GLUTAMATE CYCLASE, MITOCHONDRIAL"/>
    <property type="match status" value="1"/>
</dbReference>
<organism evidence="4 5">
    <name type="scientific">Cyclotella atomus</name>
    <dbReference type="NCBI Taxonomy" id="382360"/>
    <lineage>
        <taxon>Eukaryota</taxon>
        <taxon>Sar</taxon>
        <taxon>Stramenopiles</taxon>
        <taxon>Ochrophyta</taxon>
        <taxon>Bacillariophyta</taxon>
        <taxon>Coscinodiscophyceae</taxon>
        <taxon>Thalassiosirophycidae</taxon>
        <taxon>Stephanodiscales</taxon>
        <taxon>Stephanodiscaceae</taxon>
        <taxon>Cyclotella</taxon>
    </lineage>
</organism>
<sequence>MSESELTRTERRLSSLLMASGQPQEGSLKNPDGIDLRDVFSDGAPPIEQPKRSFASPFELRRAIRAGDFNTPTNGICPGYMQANLIVLGERYAFDFLMFCQKNKQACPLVEVLDVGSVEAQCGRGSDLRVDVPNFSYDGALLAADIPLRSVEQNKNVPMYKTNVATKPAGIFHGNVVVSMKPIKAMDVAKEVLITSQYPQAHGPPLCVGCPQSIGISDISKPDWGDAVEILEDEVPVFHYCGVTPQQVLLESGVNFFVSHSPGHMFVTDLPSDTVV</sequence>
<evidence type="ECO:0008006" key="6">
    <source>
        <dbReference type="Google" id="ProtNLM"/>
    </source>
</evidence>
<keyword evidence="2" id="KW-0456">Lyase</keyword>
<comment type="similarity">
    <text evidence="1">Belongs to the D-glutamate cyclase family.</text>
</comment>
<dbReference type="FunFam" id="3.30.2040.10:FF:000001">
    <property type="entry name" value="D-glutamate cyclase, mitochondrial"/>
    <property type="match status" value="1"/>
</dbReference>
<dbReference type="EMBL" id="JALLPJ020000297">
    <property type="protein sequence ID" value="KAL3796343.1"/>
    <property type="molecule type" value="Genomic_DNA"/>
</dbReference>
<protein>
    <recommendedName>
        <fullName evidence="6">Hydro-lyase</fullName>
    </recommendedName>
</protein>
<feature type="compositionally biased region" description="Basic and acidic residues" evidence="3">
    <location>
        <begin position="1"/>
        <end position="13"/>
    </location>
</feature>
<evidence type="ECO:0000313" key="5">
    <source>
        <dbReference type="Proteomes" id="UP001530400"/>
    </source>
</evidence>
<dbReference type="Pfam" id="PF07286">
    <property type="entry name" value="D-Glu_cyclase"/>
    <property type="match status" value="1"/>
</dbReference>
<dbReference type="GO" id="GO:0016829">
    <property type="term" value="F:lyase activity"/>
    <property type="evidence" value="ECO:0007669"/>
    <property type="project" value="UniProtKB-KW"/>
</dbReference>
<dbReference type="Gene3D" id="3.30.2040.10">
    <property type="entry name" value="PSTPO5379-like domain"/>
    <property type="match status" value="1"/>
</dbReference>
<dbReference type="InterPro" id="IPR038021">
    <property type="entry name" value="Putative_hydro-lyase"/>
</dbReference>
<dbReference type="AlphaFoldDB" id="A0ABD3Q7D0"/>